<proteinExistence type="predicted"/>
<organism evidence="1 2">
    <name type="scientific">Neokomagataea tanensis</name>
    <dbReference type="NCBI Taxonomy" id="661191"/>
    <lineage>
        <taxon>Bacteria</taxon>
        <taxon>Pseudomonadati</taxon>
        <taxon>Pseudomonadota</taxon>
        <taxon>Alphaproteobacteria</taxon>
        <taxon>Acetobacterales</taxon>
        <taxon>Acetobacteraceae</taxon>
        <taxon>Neokomagataea</taxon>
    </lineage>
</organism>
<accession>A0A4Y6VCB0</accession>
<keyword evidence="2" id="KW-1185">Reference proteome</keyword>
<dbReference type="EMBL" id="CP032486">
    <property type="protein sequence ID" value="QDH26087.1"/>
    <property type="molecule type" value="Genomic_DNA"/>
</dbReference>
<dbReference type="RefSeq" id="WP_141494026.1">
    <property type="nucleotide sequence ID" value="NZ_CP032486.1"/>
</dbReference>
<dbReference type="InterPro" id="IPR037891">
    <property type="entry name" value="Cdil-like_sf"/>
</dbReference>
<dbReference type="Pfam" id="PF07262">
    <property type="entry name" value="CdiI"/>
    <property type="match status" value="1"/>
</dbReference>
<dbReference type="SUPFAM" id="SSF160207">
    <property type="entry name" value="NMB0488-like"/>
    <property type="match status" value="1"/>
</dbReference>
<dbReference type="InterPro" id="IPR009888">
    <property type="entry name" value="CdiI_Proteobact"/>
</dbReference>
<keyword evidence="1" id="KW-0614">Plasmid</keyword>
<name>A0A4Y6VCB0_9PROT</name>
<gene>
    <name evidence="1" type="ORF">D5366_11800</name>
</gene>
<dbReference type="Proteomes" id="UP000317214">
    <property type="component" value="Plasmid unnamed1"/>
</dbReference>
<dbReference type="AlphaFoldDB" id="A0A4Y6VCB0"/>
<dbReference type="Gene3D" id="3.40.1590.10">
    <property type="entry name" value="NMB0488-like"/>
    <property type="match status" value="1"/>
</dbReference>
<protein>
    <submittedName>
        <fullName evidence="1">DUF1436 family protein</fullName>
    </submittedName>
</protein>
<evidence type="ECO:0000313" key="2">
    <source>
        <dbReference type="Proteomes" id="UP000317214"/>
    </source>
</evidence>
<sequence>MNELIYTPERIRGLHRKSVLIALSPKYISLESQEIWKGVYFSRTGWCVHASKDATAQWIGENFRKALLSSEYFNTPGRPLDKEDRIKMEEVSDKRRLDFCDEIMRTYGYKKREKIGDRCDVVYASWHDLVDDFVTLSASKRQPGGHSAWGPMDKKKYASTRVTVPLSASDEELGLAIRDALSRCEAPGRQKINSPALLQS</sequence>
<evidence type="ECO:0000313" key="1">
    <source>
        <dbReference type="EMBL" id="QDH26087.1"/>
    </source>
</evidence>
<dbReference type="OrthoDB" id="7223800at2"/>
<dbReference type="KEGG" id="ntn:D5366_11800"/>
<reference evidence="1 2" key="1">
    <citation type="submission" date="2018-09" db="EMBL/GenBank/DDBJ databases">
        <title>The complete genome sequence of Neokomagataea tanensis NBRC 106556(T).</title>
        <authorList>
            <person name="Chua K.-O."/>
            <person name="See-Too W.-S."/>
            <person name="Hong K.-W."/>
            <person name="Yin W.-F."/>
            <person name="Chan K.-G."/>
        </authorList>
    </citation>
    <scope>NUCLEOTIDE SEQUENCE [LARGE SCALE GENOMIC DNA]</scope>
    <source>
        <strain evidence="2">AH13 \ NBRC 106556</strain>
        <plasmid evidence="1 2">unnamed1</plasmid>
    </source>
</reference>
<geneLocation type="plasmid" evidence="1">
    <name>unnamed1</name>
</geneLocation>